<evidence type="ECO:0000256" key="2">
    <source>
        <dbReference type="ARBA" id="ARBA00004861"/>
    </source>
</evidence>
<dbReference type="OrthoDB" id="9806203at2"/>
<evidence type="ECO:0000256" key="4">
    <source>
        <dbReference type="ARBA" id="ARBA00022975"/>
    </source>
</evidence>
<protein>
    <recommendedName>
        <fullName evidence="6">Orotidine 5'-phosphate decarboxylase</fullName>
        <ecNumber evidence="6">4.1.1.23</ecNumber>
    </recommendedName>
    <alternativeName>
        <fullName evidence="6">OMP decarboxylase</fullName>
        <shortName evidence="6">OMPDCase</shortName>
        <shortName evidence="6">OMPdecase</shortName>
    </alternativeName>
</protein>
<feature type="binding site" evidence="6 8">
    <location>
        <position position="18"/>
    </location>
    <ligand>
        <name>substrate</name>
    </ligand>
</feature>
<dbReference type="SMART" id="SM00934">
    <property type="entry name" value="OMPdecase"/>
    <property type="match status" value="1"/>
</dbReference>
<dbReference type="SUPFAM" id="SSF51366">
    <property type="entry name" value="Ribulose-phoshate binding barrel"/>
    <property type="match status" value="1"/>
</dbReference>
<evidence type="ECO:0000313" key="10">
    <source>
        <dbReference type="EMBL" id="BBH50152.1"/>
    </source>
</evidence>
<name>A0A3G9K5M6_9ACTN</name>
<dbReference type="InterPro" id="IPR047596">
    <property type="entry name" value="OMPdecase_bac"/>
</dbReference>
<dbReference type="Pfam" id="PF00215">
    <property type="entry name" value="OMPdecase"/>
    <property type="match status" value="1"/>
</dbReference>
<dbReference type="NCBIfam" id="NF001273">
    <property type="entry name" value="PRK00230.1"/>
    <property type="match status" value="1"/>
</dbReference>
<feature type="binding site" evidence="6 8">
    <location>
        <position position="220"/>
    </location>
    <ligand>
        <name>substrate</name>
    </ligand>
</feature>
<feature type="binding site" evidence="6 8">
    <location>
        <position position="190"/>
    </location>
    <ligand>
        <name>substrate</name>
    </ligand>
</feature>
<dbReference type="PANTHER" id="PTHR32119:SF2">
    <property type="entry name" value="OROTIDINE 5'-PHOSPHATE DECARBOXYLASE"/>
    <property type="match status" value="1"/>
</dbReference>
<evidence type="ECO:0000256" key="7">
    <source>
        <dbReference type="PIRSR" id="PIRSR614732-1"/>
    </source>
</evidence>
<dbReference type="KEGG" id="pcat:Pcatena_07390"/>
<dbReference type="GeneID" id="88848866"/>
<keyword evidence="11" id="KW-1185">Reference proteome</keyword>
<comment type="similarity">
    <text evidence="6">Belongs to the OMP decarboxylase family. Type 1 subfamily.</text>
</comment>
<feature type="binding site" evidence="6 8">
    <location>
        <position position="199"/>
    </location>
    <ligand>
        <name>substrate</name>
    </ligand>
</feature>
<evidence type="ECO:0000256" key="3">
    <source>
        <dbReference type="ARBA" id="ARBA00022793"/>
    </source>
</evidence>
<proteinExistence type="inferred from homology"/>
<feature type="domain" description="Orotidine 5'-phosphate decarboxylase" evidence="9">
    <location>
        <begin position="12"/>
        <end position="235"/>
    </location>
</feature>
<feature type="active site" description="For OMPdecase activity" evidence="7">
    <location>
        <position position="68"/>
    </location>
</feature>
<evidence type="ECO:0000256" key="5">
    <source>
        <dbReference type="ARBA" id="ARBA00023239"/>
    </source>
</evidence>
<dbReference type="EMBL" id="AP019367">
    <property type="protein sequence ID" value="BBH50152.1"/>
    <property type="molecule type" value="Genomic_DNA"/>
</dbReference>
<dbReference type="PANTHER" id="PTHR32119">
    <property type="entry name" value="OROTIDINE 5'-PHOSPHATE DECARBOXYLASE"/>
    <property type="match status" value="1"/>
</dbReference>
<keyword evidence="3 6" id="KW-0210">Decarboxylase</keyword>
<keyword evidence="4 6" id="KW-0665">Pyrimidine biosynthesis</keyword>
<dbReference type="GO" id="GO:0006207">
    <property type="term" value="P:'de novo' pyrimidine nucleobase biosynthetic process"/>
    <property type="evidence" value="ECO:0007669"/>
    <property type="project" value="InterPro"/>
</dbReference>
<evidence type="ECO:0000256" key="6">
    <source>
        <dbReference type="HAMAP-Rule" id="MF_01200"/>
    </source>
</evidence>
<dbReference type="InterPro" id="IPR011060">
    <property type="entry name" value="RibuloseP-bd_barrel"/>
</dbReference>
<dbReference type="InterPro" id="IPR014732">
    <property type="entry name" value="OMPdecase"/>
</dbReference>
<accession>A0A3G9K5M6</accession>
<dbReference type="RefSeq" id="WP_126421730.1">
    <property type="nucleotide sequence ID" value="NZ_AP019367.1"/>
</dbReference>
<dbReference type="GO" id="GO:0004590">
    <property type="term" value="F:orotidine-5'-phosphate decarboxylase activity"/>
    <property type="evidence" value="ECO:0007669"/>
    <property type="project" value="UniProtKB-UniRule"/>
</dbReference>
<dbReference type="HAMAP" id="MF_01200_B">
    <property type="entry name" value="OMPdecase_type1_B"/>
    <property type="match status" value="1"/>
</dbReference>
<feature type="binding site" evidence="6 8">
    <location>
        <position position="39"/>
    </location>
    <ligand>
        <name>substrate</name>
    </ligand>
</feature>
<dbReference type="UniPathway" id="UPA00070">
    <property type="reaction ID" value="UER00120"/>
</dbReference>
<evidence type="ECO:0000256" key="1">
    <source>
        <dbReference type="ARBA" id="ARBA00002356"/>
    </source>
</evidence>
<dbReference type="EC" id="4.1.1.23" evidence="6"/>
<organism evidence="10 11">
    <name type="scientific">Parolsenella catena</name>
    <dbReference type="NCBI Taxonomy" id="2003188"/>
    <lineage>
        <taxon>Bacteria</taxon>
        <taxon>Bacillati</taxon>
        <taxon>Actinomycetota</taxon>
        <taxon>Coriobacteriia</taxon>
        <taxon>Coriobacteriales</taxon>
        <taxon>Atopobiaceae</taxon>
        <taxon>Parolsenella</taxon>
    </lineage>
</organism>
<evidence type="ECO:0000313" key="11">
    <source>
        <dbReference type="Proteomes" id="UP000273154"/>
    </source>
</evidence>
<dbReference type="GO" id="GO:0044205">
    <property type="term" value="P:'de novo' UMP biosynthetic process"/>
    <property type="evidence" value="ECO:0007669"/>
    <property type="project" value="UniProtKB-UniRule"/>
</dbReference>
<comment type="subunit">
    <text evidence="6">Homodimer.</text>
</comment>
<dbReference type="GO" id="GO:0005829">
    <property type="term" value="C:cytosol"/>
    <property type="evidence" value="ECO:0007669"/>
    <property type="project" value="TreeGrafter"/>
</dbReference>
<sequence>MGRFDNLSARERIMVALDCGPDEARALAGKLEGHATWLKVGITLIYDGGLPLVSELRERGFKVFVDSKFHDIPHQVRGAVKSAAHSGADLVTVHGSGSEAMLRACHEGAGQAQDEYGHKPYVIAITVLTSMDADELAKVGVTRPIPEQAAALAKLALDSGLDGIVCSPREAREMRELLGPDALIVTPGVRPAGAALGDQSRVATPAAAIEAGASHIVVGRPITQADDPVAAFESIVAELERA</sequence>
<dbReference type="CDD" id="cd04725">
    <property type="entry name" value="OMP_decarboxylase_like"/>
    <property type="match status" value="1"/>
</dbReference>
<feature type="active site" description="Proton donor" evidence="6">
    <location>
        <position position="68"/>
    </location>
</feature>
<evidence type="ECO:0000259" key="9">
    <source>
        <dbReference type="SMART" id="SM00934"/>
    </source>
</evidence>
<dbReference type="Gene3D" id="3.20.20.70">
    <property type="entry name" value="Aldolase class I"/>
    <property type="match status" value="1"/>
</dbReference>
<dbReference type="NCBIfam" id="TIGR01740">
    <property type="entry name" value="pyrF"/>
    <property type="match status" value="1"/>
</dbReference>
<dbReference type="InterPro" id="IPR001754">
    <property type="entry name" value="OMPdeCOase_dom"/>
</dbReference>
<comment type="function">
    <text evidence="1 6">Catalyzes the decarboxylation of orotidine 5'-monophosphate (OMP) to uridine 5'-monophosphate (UMP).</text>
</comment>
<feature type="active site" description="For OMPdecase activity" evidence="7">
    <location>
        <position position="71"/>
    </location>
</feature>
<comment type="catalytic activity">
    <reaction evidence="6">
        <text>orotidine 5'-phosphate + H(+) = UMP + CO2</text>
        <dbReference type="Rhea" id="RHEA:11596"/>
        <dbReference type="ChEBI" id="CHEBI:15378"/>
        <dbReference type="ChEBI" id="CHEBI:16526"/>
        <dbReference type="ChEBI" id="CHEBI:57538"/>
        <dbReference type="ChEBI" id="CHEBI:57865"/>
        <dbReference type="EC" id="4.1.1.23"/>
    </reaction>
</comment>
<dbReference type="Proteomes" id="UP000273154">
    <property type="component" value="Chromosome"/>
</dbReference>
<feature type="binding site" evidence="6 8">
    <location>
        <position position="129"/>
    </location>
    <ligand>
        <name>substrate</name>
    </ligand>
</feature>
<feature type="binding site" evidence="6 8">
    <location>
        <position position="219"/>
    </location>
    <ligand>
        <name>substrate</name>
    </ligand>
</feature>
<dbReference type="InterPro" id="IPR013785">
    <property type="entry name" value="Aldolase_TIM"/>
</dbReference>
<reference evidence="11" key="1">
    <citation type="submission" date="2018-11" db="EMBL/GenBank/DDBJ databases">
        <title>Comparative genomics of Parolsenella catena and Libanicoccus massiliensis: Reclassification of Libanicoccus massiliensis as Parolsenella massiliensis comb. nov.</title>
        <authorList>
            <person name="Sakamoto M."/>
            <person name="Ikeyama N."/>
            <person name="Murakami T."/>
            <person name="Mori H."/>
            <person name="Yuki M."/>
            <person name="Ohkuma M."/>
        </authorList>
    </citation>
    <scope>NUCLEOTIDE SEQUENCE [LARGE SCALE GENOMIC DNA]</scope>
    <source>
        <strain evidence="11">JCM 31932</strain>
    </source>
</reference>
<feature type="active site" description="For OMPdecase activity" evidence="7">
    <location>
        <position position="66"/>
    </location>
</feature>
<dbReference type="AlphaFoldDB" id="A0A3G9K5M6"/>
<comment type="pathway">
    <text evidence="2 6">Pyrimidine metabolism; UMP biosynthesis via de novo pathway; UMP from orotate: step 2/2.</text>
</comment>
<feature type="binding site" evidence="6">
    <location>
        <begin position="66"/>
        <end position="75"/>
    </location>
    <ligand>
        <name>substrate</name>
    </ligand>
</feature>
<evidence type="ECO:0000256" key="8">
    <source>
        <dbReference type="PIRSR" id="PIRSR614732-2"/>
    </source>
</evidence>
<gene>
    <name evidence="6 10" type="primary">pyrF</name>
    <name evidence="10" type="ORF">Pcatena_07390</name>
</gene>
<keyword evidence="5 6" id="KW-0456">Lyase</keyword>